<evidence type="ECO:0000313" key="6">
    <source>
        <dbReference type="EMBL" id="TFV51239.1"/>
    </source>
</evidence>
<dbReference type="InterPro" id="IPR036390">
    <property type="entry name" value="WH_DNA-bd_sf"/>
</dbReference>
<keyword evidence="1" id="KW-0805">Transcription regulation</keyword>
<dbReference type="AlphaFoldDB" id="A0A4Y9M7R9"/>
<dbReference type="Gene3D" id="1.10.10.10">
    <property type="entry name" value="Winged helix-like DNA-binding domain superfamily/Winged helix DNA-binding domain"/>
    <property type="match status" value="1"/>
</dbReference>
<dbReference type="Gene3D" id="3.30.450.40">
    <property type="match status" value="1"/>
</dbReference>
<evidence type="ECO:0000313" key="7">
    <source>
        <dbReference type="Proteomes" id="UP000297966"/>
    </source>
</evidence>
<keyword evidence="2" id="KW-0238">DNA-binding</keyword>
<name>A0A4Y9M7R9_9BRAD</name>
<dbReference type="InterPro" id="IPR014757">
    <property type="entry name" value="Tscrpt_reg_IclR_C"/>
</dbReference>
<reference evidence="6 7" key="1">
    <citation type="submission" date="2019-03" db="EMBL/GenBank/DDBJ databases">
        <title>Bradyrhizobium diversity isolated from nodules of Chamaecrista fasciculata.</title>
        <authorList>
            <person name="Klepa M.S."/>
            <person name="Urquiaga M.O."/>
            <person name="Hungria M."/>
            <person name="Delamuta J.R."/>
        </authorList>
    </citation>
    <scope>NUCLEOTIDE SEQUENCE [LARGE SCALE GENOMIC DNA]</scope>
    <source>
        <strain evidence="6 7">CNPSo 3448</strain>
    </source>
</reference>
<evidence type="ECO:0000259" key="4">
    <source>
        <dbReference type="PROSITE" id="PS51077"/>
    </source>
</evidence>
<evidence type="ECO:0000256" key="2">
    <source>
        <dbReference type="ARBA" id="ARBA00023125"/>
    </source>
</evidence>
<gene>
    <name evidence="6" type="ORF">E4K65_03960</name>
</gene>
<dbReference type="RefSeq" id="WP_135172981.1">
    <property type="nucleotide sequence ID" value="NZ_SPQT01000001.1"/>
</dbReference>
<dbReference type="Proteomes" id="UP000297966">
    <property type="component" value="Unassembled WGS sequence"/>
</dbReference>
<keyword evidence="7" id="KW-1185">Reference proteome</keyword>
<dbReference type="Pfam" id="PF09339">
    <property type="entry name" value="HTH_IclR"/>
    <property type="match status" value="1"/>
</dbReference>
<evidence type="ECO:0008006" key="8">
    <source>
        <dbReference type="Google" id="ProtNLM"/>
    </source>
</evidence>
<organism evidence="6 7">
    <name type="scientific">Bradyrhizobium niftali</name>
    <dbReference type="NCBI Taxonomy" id="2560055"/>
    <lineage>
        <taxon>Bacteria</taxon>
        <taxon>Pseudomonadati</taxon>
        <taxon>Pseudomonadota</taxon>
        <taxon>Alphaproteobacteria</taxon>
        <taxon>Hyphomicrobiales</taxon>
        <taxon>Nitrobacteraceae</taxon>
        <taxon>Bradyrhizobium</taxon>
    </lineage>
</organism>
<protein>
    <recommendedName>
        <fullName evidence="8">IclR family transcriptional regulator</fullName>
    </recommendedName>
</protein>
<dbReference type="GO" id="GO:0003677">
    <property type="term" value="F:DNA binding"/>
    <property type="evidence" value="ECO:0007669"/>
    <property type="project" value="UniProtKB-KW"/>
</dbReference>
<dbReference type="PANTHER" id="PTHR30136">
    <property type="entry name" value="HELIX-TURN-HELIX TRANSCRIPTIONAL REGULATOR, ICLR FAMILY"/>
    <property type="match status" value="1"/>
</dbReference>
<keyword evidence="3" id="KW-0804">Transcription</keyword>
<dbReference type="GO" id="GO:0045892">
    <property type="term" value="P:negative regulation of DNA-templated transcription"/>
    <property type="evidence" value="ECO:0007669"/>
    <property type="project" value="TreeGrafter"/>
</dbReference>
<dbReference type="SUPFAM" id="SSF55781">
    <property type="entry name" value="GAF domain-like"/>
    <property type="match status" value="1"/>
</dbReference>
<evidence type="ECO:0000256" key="3">
    <source>
        <dbReference type="ARBA" id="ARBA00023163"/>
    </source>
</evidence>
<dbReference type="PANTHER" id="PTHR30136:SF35">
    <property type="entry name" value="HTH-TYPE TRANSCRIPTIONAL REGULATOR RV1719"/>
    <property type="match status" value="1"/>
</dbReference>
<feature type="domain" description="HTH iclR-type" evidence="4">
    <location>
        <begin position="38"/>
        <end position="100"/>
    </location>
</feature>
<dbReference type="GO" id="GO:0003700">
    <property type="term" value="F:DNA-binding transcription factor activity"/>
    <property type="evidence" value="ECO:0007669"/>
    <property type="project" value="TreeGrafter"/>
</dbReference>
<dbReference type="InterPro" id="IPR036388">
    <property type="entry name" value="WH-like_DNA-bd_sf"/>
</dbReference>
<dbReference type="OrthoDB" id="1634354at2"/>
<evidence type="ECO:0000259" key="5">
    <source>
        <dbReference type="PROSITE" id="PS51078"/>
    </source>
</evidence>
<sequence length="276" mass="30229">MLVSTYHGCDKVGRCAGMTCAIAAASKQRVETMDSSAIKSAKRVLEVFEFFAQRRGSATIGEISKALGYPQSSTSVLMKCLHELRYMQHDVRQRTYRPTLRLALTSSWLRDQHFSGSELTSLMTALRDETGGSVVLGIQNGIDLQYIQVVPTLMPVQLVMRIGQLRPLCRTAVGKILLAQQSEDKIAATVRRINARNNKAERINFKALMNDLVEVRRTSIAYSVNAASVGAAVIAAPLALSDRDLPMAIGIGGPVDYIEPNRTKITEALKNALHLA</sequence>
<dbReference type="InterPro" id="IPR029016">
    <property type="entry name" value="GAF-like_dom_sf"/>
</dbReference>
<dbReference type="Pfam" id="PF01614">
    <property type="entry name" value="IclR_C"/>
    <property type="match status" value="1"/>
</dbReference>
<feature type="domain" description="IclR-ED" evidence="5">
    <location>
        <begin position="101"/>
        <end position="276"/>
    </location>
</feature>
<proteinExistence type="predicted"/>
<dbReference type="SUPFAM" id="SSF46785">
    <property type="entry name" value="Winged helix' DNA-binding domain"/>
    <property type="match status" value="1"/>
</dbReference>
<evidence type="ECO:0000256" key="1">
    <source>
        <dbReference type="ARBA" id="ARBA00023015"/>
    </source>
</evidence>
<dbReference type="EMBL" id="SPQT01000001">
    <property type="protein sequence ID" value="TFV51239.1"/>
    <property type="molecule type" value="Genomic_DNA"/>
</dbReference>
<accession>A0A4Y9M7R9</accession>
<comment type="caution">
    <text evidence="6">The sequence shown here is derived from an EMBL/GenBank/DDBJ whole genome shotgun (WGS) entry which is preliminary data.</text>
</comment>
<dbReference type="InterPro" id="IPR050707">
    <property type="entry name" value="HTH_MetabolicPath_Reg"/>
</dbReference>
<dbReference type="InterPro" id="IPR005471">
    <property type="entry name" value="Tscrpt_reg_IclR_N"/>
</dbReference>
<dbReference type="PROSITE" id="PS51077">
    <property type="entry name" value="HTH_ICLR"/>
    <property type="match status" value="1"/>
</dbReference>
<dbReference type="PROSITE" id="PS51078">
    <property type="entry name" value="ICLR_ED"/>
    <property type="match status" value="1"/>
</dbReference>